<evidence type="ECO:0000313" key="3">
    <source>
        <dbReference type="Proteomes" id="UP000295807"/>
    </source>
</evidence>
<evidence type="ECO:0000313" key="2">
    <source>
        <dbReference type="EMBL" id="TCS86374.1"/>
    </source>
</evidence>
<keyword evidence="2" id="KW-0121">Carboxypeptidase</keyword>
<dbReference type="EMBL" id="SMAD01000008">
    <property type="protein sequence ID" value="TCS86374.1"/>
    <property type="molecule type" value="Genomic_DNA"/>
</dbReference>
<dbReference type="OrthoDB" id="789400at2"/>
<dbReference type="Gene3D" id="2.60.40.1120">
    <property type="entry name" value="Carboxypeptidase-like, regulatory domain"/>
    <property type="match status" value="1"/>
</dbReference>
<proteinExistence type="predicted"/>
<accession>A0A4V2UTJ6</accession>
<dbReference type="SUPFAM" id="SSF49464">
    <property type="entry name" value="Carboxypeptidase regulatory domain-like"/>
    <property type="match status" value="1"/>
</dbReference>
<dbReference type="GO" id="GO:0004180">
    <property type="term" value="F:carboxypeptidase activity"/>
    <property type="evidence" value="ECO:0007669"/>
    <property type="project" value="UniProtKB-KW"/>
</dbReference>
<dbReference type="AlphaFoldDB" id="A0A4V2UTJ6"/>
<dbReference type="InterPro" id="IPR008969">
    <property type="entry name" value="CarboxyPept-like_regulatory"/>
</dbReference>
<feature type="chain" id="PRO_5020687752" evidence="1">
    <location>
        <begin position="23"/>
        <end position="241"/>
    </location>
</feature>
<keyword evidence="2" id="KW-0378">Hydrolase</keyword>
<sequence length="241" mass="28084">MFTRAVIFCLLLNGILICDLHAQVSVYGTIYDEKDLPLQGVSVTSKRLGTGVATNLYGSYSLKVYQGDTVEYSLLGFRKEYVVITQKTGTARHDIHLYPDNLSLDQVKVTGRRNSVKDSIELRMEYGHIFNYKPPSAWKYGAMALSSPITFLGELFNFKGRKRNKQFRETLLSYEQQHFIESRIPYRLVTELTGLEGDERALFYNKYLRDYDFVKYASQYDIHQKILQSFREYQESKKQKE</sequence>
<evidence type="ECO:0000256" key="1">
    <source>
        <dbReference type="SAM" id="SignalP"/>
    </source>
</evidence>
<dbReference type="RefSeq" id="WP_132129775.1">
    <property type="nucleotide sequence ID" value="NZ_CP042432.1"/>
</dbReference>
<gene>
    <name evidence="2" type="ORF">EDD80_108167</name>
</gene>
<organism evidence="2 3">
    <name type="scientific">Anseongella ginsenosidimutans</name>
    <dbReference type="NCBI Taxonomy" id="496056"/>
    <lineage>
        <taxon>Bacteria</taxon>
        <taxon>Pseudomonadati</taxon>
        <taxon>Bacteroidota</taxon>
        <taxon>Sphingobacteriia</taxon>
        <taxon>Sphingobacteriales</taxon>
        <taxon>Sphingobacteriaceae</taxon>
        <taxon>Anseongella</taxon>
    </lineage>
</organism>
<feature type="signal peptide" evidence="1">
    <location>
        <begin position="1"/>
        <end position="22"/>
    </location>
</feature>
<reference evidence="2 3" key="1">
    <citation type="submission" date="2019-03" db="EMBL/GenBank/DDBJ databases">
        <title>Genomic Encyclopedia of Type Strains, Phase IV (KMG-IV): sequencing the most valuable type-strain genomes for metagenomic binning, comparative biology and taxonomic classification.</title>
        <authorList>
            <person name="Goeker M."/>
        </authorList>
    </citation>
    <scope>NUCLEOTIDE SEQUENCE [LARGE SCALE GENOMIC DNA]</scope>
    <source>
        <strain evidence="2 3">DSM 21100</strain>
    </source>
</reference>
<dbReference type="Pfam" id="PF13715">
    <property type="entry name" value="CarbopepD_reg_2"/>
    <property type="match status" value="1"/>
</dbReference>
<keyword evidence="2" id="KW-0645">Protease</keyword>
<keyword evidence="1" id="KW-0732">Signal</keyword>
<name>A0A4V2UTJ6_9SPHI</name>
<dbReference type="Proteomes" id="UP000295807">
    <property type="component" value="Unassembled WGS sequence"/>
</dbReference>
<protein>
    <submittedName>
        <fullName evidence="2">Carboxypeptidase-like protein</fullName>
    </submittedName>
</protein>
<keyword evidence="3" id="KW-1185">Reference proteome</keyword>
<comment type="caution">
    <text evidence="2">The sequence shown here is derived from an EMBL/GenBank/DDBJ whole genome shotgun (WGS) entry which is preliminary data.</text>
</comment>